<reference evidence="4" key="1">
    <citation type="journal article" date="2014" name="Int. J. Syst. Evol. Microbiol.">
        <title>Complete genome sequence of Corynebacterium casei LMG S-19264T (=DSM 44701T), isolated from a smear-ripened cheese.</title>
        <authorList>
            <consortium name="US DOE Joint Genome Institute (JGI-PGF)"/>
            <person name="Walter F."/>
            <person name="Albersmeier A."/>
            <person name="Kalinowski J."/>
            <person name="Ruckert C."/>
        </authorList>
    </citation>
    <scope>NUCLEOTIDE SEQUENCE</scope>
    <source>
        <strain evidence="4">KCTC 42731</strain>
    </source>
</reference>
<keyword evidence="2" id="KW-0812">Transmembrane</keyword>
<dbReference type="PANTHER" id="PTHR21666:SF270">
    <property type="entry name" value="MUREIN HYDROLASE ACTIVATOR ENVC"/>
    <property type="match status" value="1"/>
</dbReference>
<feature type="coiled-coil region" evidence="1">
    <location>
        <begin position="59"/>
        <end position="121"/>
    </location>
</feature>
<feature type="coiled-coil region" evidence="1">
    <location>
        <begin position="189"/>
        <end position="254"/>
    </location>
</feature>
<proteinExistence type="predicted"/>
<dbReference type="Gene3D" id="2.70.70.10">
    <property type="entry name" value="Glucose Permease (Domain IIA)"/>
    <property type="match status" value="1"/>
</dbReference>
<dbReference type="CDD" id="cd12797">
    <property type="entry name" value="M23_peptidase"/>
    <property type="match status" value="1"/>
</dbReference>
<evidence type="ECO:0000256" key="1">
    <source>
        <dbReference type="SAM" id="Coils"/>
    </source>
</evidence>
<dbReference type="AlphaFoldDB" id="A0A919EJM0"/>
<feature type="domain" description="M23ase beta-sheet core" evidence="3">
    <location>
        <begin position="290"/>
        <end position="383"/>
    </location>
</feature>
<dbReference type="GO" id="GO:0004222">
    <property type="term" value="F:metalloendopeptidase activity"/>
    <property type="evidence" value="ECO:0007669"/>
    <property type="project" value="TreeGrafter"/>
</dbReference>
<evidence type="ECO:0000256" key="2">
    <source>
        <dbReference type="SAM" id="Phobius"/>
    </source>
</evidence>
<accession>A0A919EJM0</accession>
<reference evidence="4" key="2">
    <citation type="submission" date="2020-09" db="EMBL/GenBank/DDBJ databases">
        <authorList>
            <person name="Sun Q."/>
            <person name="Kim S."/>
        </authorList>
    </citation>
    <scope>NUCLEOTIDE SEQUENCE</scope>
    <source>
        <strain evidence="4">KCTC 42731</strain>
    </source>
</reference>
<dbReference type="Gene3D" id="6.10.250.3150">
    <property type="match status" value="1"/>
</dbReference>
<dbReference type="SUPFAM" id="SSF51261">
    <property type="entry name" value="Duplicated hybrid motif"/>
    <property type="match status" value="1"/>
</dbReference>
<dbReference type="Proteomes" id="UP000623842">
    <property type="component" value="Unassembled WGS sequence"/>
</dbReference>
<sequence>MSGQITRTLTQGMDVFSMPIVGIVFLIAFLSFDLHAQEQATDKKLDDVKKAIVSEQSSIKQTNQKRQQLLDQLKQDELAIASNAKKLNQLSGDLTASEQKLNQLAKEKVLLNKQKKRQETILADQLRAAYSSGHNDYLKLILNQQKPSTVQRTISYYQYLNTARIKEIENFKETIAQLTENERLQAVENEKLTVLKQQQQQQLTSLEQNKNQREKTVAVLSKELLSSQQLLEKLQQEEANLKEALERLARLRKQEFDLTGLKNYRNKLNWPVKGRVLRNFGSAKQGYLKWKGMLIDAPIGKTVTTVHNGVVLFSDWLKGYGLVTVIDHGEGYMSLYGHNQALLKSVGERVETGEPIALVGQSGGQSRPALYFEIRHNGKAANPKLWLR</sequence>
<evidence type="ECO:0000313" key="4">
    <source>
        <dbReference type="EMBL" id="GHF87317.1"/>
    </source>
</evidence>
<dbReference type="RefSeq" id="WP_189768554.1">
    <property type="nucleotide sequence ID" value="NZ_BNCK01000003.1"/>
</dbReference>
<evidence type="ECO:0000259" key="3">
    <source>
        <dbReference type="Pfam" id="PF01551"/>
    </source>
</evidence>
<comment type="caution">
    <text evidence="4">The sequence shown here is derived from an EMBL/GenBank/DDBJ whole genome shotgun (WGS) entry which is preliminary data.</text>
</comment>
<dbReference type="InterPro" id="IPR016047">
    <property type="entry name" value="M23ase_b-sheet_dom"/>
</dbReference>
<feature type="transmembrane region" description="Helical" evidence="2">
    <location>
        <begin position="12"/>
        <end position="32"/>
    </location>
</feature>
<protein>
    <submittedName>
        <fullName evidence="4">Non-catalytic member of peptidase subfamily M23B</fullName>
    </submittedName>
</protein>
<keyword evidence="2" id="KW-0472">Membrane</keyword>
<keyword evidence="1" id="KW-0175">Coiled coil</keyword>
<keyword evidence="5" id="KW-1185">Reference proteome</keyword>
<gene>
    <name evidence="4" type="ORF">GCM10017161_13570</name>
</gene>
<keyword evidence="2" id="KW-1133">Transmembrane helix</keyword>
<dbReference type="InterPro" id="IPR011055">
    <property type="entry name" value="Dup_hybrid_motif"/>
</dbReference>
<dbReference type="Pfam" id="PF01551">
    <property type="entry name" value="Peptidase_M23"/>
    <property type="match status" value="1"/>
</dbReference>
<dbReference type="FunFam" id="2.70.70.10:FF:000003">
    <property type="entry name" value="Murein hydrolase activator EnvC"/>
    <property type="match status" value="1"/>
</dbReference>
<organism evidence="4 5">
    <name type="scientific">Thalassotalea marina</name>
    <dbReference type="NCBI Taxonomy" id="1673741"/>
    <lineage>
        <taxon>Bacteria</taxon>
        <taxon>Pseudomonadati</taxon>
        <taxon>Pseudomonadota</taxon>
        <taxon>Gammaproteobacteria</taxon>
        <taxon>Alteromonadales</taxon>
        <taxon>Colwelliaceae</taxon>
        <taxon>Thalassotalea</taxon>
    </lineage>
</organism>
<evidence type="ECO:0000313" key="5">
    <source>
        <dbReference type="Proteomes" id="UP000623842"/>
    </source>
</evidence>
<dbReference type="PANTHER" id="PTHR21666">
    <property type="entry name" value="PEPTIDASE-RELATED"/>
    <property type="match status" value="1"/>
</dbReference>
<name>A0A919EJM0_9GAMM</name>
<dbReference type="InterPro" id="IPR050570">
    <property type="entry name" value="Cell_wall_metabolism_enzyme"/>
</dbReference>
<dbReference type="EMBL" id="BNCK01000003">
    <property type="protein sequence ID" value="GHF87317.1"/>
    <property type="molecule type" value="Genomic_DNA"/>
</dbReference>